<dbReference type="InterPro" id="IPR001254">
    <property type="entry name" value="Trypsin_dom"/>
</dbReference>
<dbReference type="CDD" id="cd00190">
    <property type="entry name" value="Tryp_SPc"/>
    <property type="match status" value="1"/>
</dbReference>
<keyword evidence="4" id="KW-0472">Membrane</keyword>
<keyword evidence="4" id="KW-0378">Hydrolase</keyword>
<feature type="domain" description="Peptidase S1" evidence="3">
    <location>
        <begin position="70"/>
        <end position="396"/>
    </location>
</feature>
<evidence type="ECO:0000256" key="1">
    <source>
        <dbReference type="ARBA" id="ARBA00023157"/>
    </source>
</evidence>
<dbReference type="SUPFAM" id="SSF50494">
    <property type="entry name" value="Trypsin-like serine proteases"/>
    <property type="match status" value="2"/>
</dbReference>
<dbReference type="Proteomes" id="UP000230066">
    <property type="component" value="Unassembled WGS sequence"/>
</dbReference>
<evidence type="ECO:0000259" key="3">
    <source>
        <dbReference type="PROSITE" id="PS50240"/>
    </source>
</evidence>
<dbReference type="GO" id="GO:0004252">
    <property type="term" value="F:serine-type endopeptidase activity"/>
    <property type="evidence" value="ECO:0007669"/>
    <property type="project" value="InterPro"/>
</dbReference>
<dbReference type="GO" id="GO:0006508">
    <property type="term" value="P:proteolysis"/>
    <property type="evidence" value="ECO:0007669"/>
    <property type="project" value="UniProtKB-KW"/>
</dbReference>
<dbReference type="PRINTS" id="PR00722">
    <property type="entry name" value="CHYMOTRYPSIN"/>
</dbReference>
<dbReference type="PANTHER" id="PTHR24253">
    <property type="entry name" value="TRANSMEMBRANE PROTEASE SERINE"/>
    <property type="match status" value="1"/>
</dbReference>
<proteinExistence type="inferred from homology"/>
<protein>
    <submittedName>
        <fullName evidence="4">Transmembrane protease serine 3</fullName>
    </submittedName>
</protein>
<evidence type="ECO:0000313" key="5">
    <source>
        <dbReference type="Proteomes" id="UP000230066"/>
    </source>
</evidence>
<dbReference type="SMART" id="SM00020">
    <property type="entry name" value="Tryp_SPc"/>
    <property type="match status" value="1"/>
</dbReference>
<evidence type="ECO:0000256" key="2">
    <source>
        <dbReference type="ARBA" id="ARBA00024195"/>
    </source>
</evidence>
<name>A0A4E0RQA0_FASHE</name>
<dbReference type="PROSITE" id="PS50240">
    <property type="entry name" value="TRYPSIN_DOM"/>
    <property type="match status" value="1"/>
</dbReference>
<sequence length="398" mass="44797">MHVFKRRNLYQIILTTLVCSTVVSATHWEQILRHLGKLEPQSDDAIRAHCGRNQYEGSLYFYDRAMNKRIVGGVQSRVAEWPWLVSLQLRGSGSRVQKRFDENLQDLQRLGLSNSTSIEEVVAMLAQIRLRLKELSPNDYVDPGLDIDYGNANSAEATAMYHNLEGHTCGGALISPWWILTAKHCFQEVWNPSLSASADRWVAVLGEHNLNEKDNHESSYDVAKIILFPDKEQITDFNRPGIVQDDIALVKLTKPAKLDQHVQIGCLPYPNELFKDGQLCSVAGWGVTEEDGNISVVPQHISIPLVSRKRCQDIYSVWSSKTSSIRIEPSMLCAGGEERKDACQFDSGGPLVCRSLEDRQWVILGIVSYGIRCASTFPGIYTRVSSYSDWINQVLTNE</sequence>
<dbReference type="Gene3D" id="2.40.10.10">
    <property type="entry name" value="Trypsin-like serine proteases"/>
    <property type="match status" value="1"/>
</dbReference>
<dbReference type="EMBL" id="JXXN02000288">
    <property type="protein sequence ID" value="THD27904.1"/>
    <property type="molecule type" value="Genomic_DNA"/>
</dbReference>
<dbReference type="Pfam" id="PF00089">
    <property type="entry name" value="Trypsin"/>
    <property type="match status" value="1"/>
</dbReference>
<dbReference type="InterPro" id="IPR043504">
    <property type="entry name" value="Peptidase_S1_PA_chymotrypsin"/>
</dbReference>
<organism evidence="4 5">
    <name type="scientific">Fasciola hepatica</name>
    <name type="common">Liver fluke</name>
    <dbReference type="NCBI Taxonomy" id="6192"/>
    <lineage>
        <taxon>Eukaryota</taxon>
        <taxon>Metazoa</taxon>
        <taxon>Spiralia</taxon>
        <taxon>Lophotrochozoa</taxon>
        <taxon>Platyhelminthes</taxon>
        <taxon>Trematoda</taxon>
        <taxon>Digenea</taxon>
        <taxon>Plagiorchiida</taxon>
        <taxon>Echinostomata</taxon>
        <taxon>Echinostomatoidea</taxon>
        <taxon>Fasciolidae</taxon>
        <taxon>Fasciola</taxon>
    </lineage>
</organism>
<keyword evidence="1" id="KW-1015">Disulfide bond</keyword>
<keyword evidence="4" id="KW-0812">Transmembrane</keyword>
<accession>A0A4E0RQA0</accession>
<gene>
    <name evidence="4" type="ORF">D915_001243</name>
</gene>
<keyword evidence="4" id="KW-0645">Protease</keyword>
<keyword evidence="5" id="KW-1185">Reference proteome</keyword>
<reference evidence="4" key="1">
    <citation type="submission" date="2019-03" db="EMBL/GenBank/DDBJ databases">
        <title>Improved annotation for the trematode Fasciola hepatica.</title>
        <authorList>
            <person name="Choi Y.-J."/>
            <person name="Martin J."/>
            <person name="Mitreva M."/>
        </authorList>
    </citation>
    <scope>NUCLEOTIDE SEQUENCE [LARGE SCALE GENOMIC DNA]</scope>
</reference>
<dbReference type="AlphaFoldDB" id="A0A4E0RQA0"/>
<evidence type="ECO:0000313" key="4">
    <source>
        <dbReference type="EMBL" id="THD27904.1"/>
    </source>
</evidence>
<dbReference type="InterPro" id="IPR001314">
    <property type="entry name" value="Peptidase_S1A"/>
</dbReference>
<comment type="caution">
    <text evidence="4">The sequence shown here is derived from an EMBL/GenBank/DDBJ whole genome shotgun (WGS) entry which is preliminary data.</text>
</comment>
<comment type="similarity">
    <text evidence="2">Belongs to the peptidase S1 family. CLIP subfamily.</text>
</comment>
<dbReference type="FunFam" id="2.40.10.10:FF:000002">
    <property type="entry name" value="Transmembrane protease serine"/>
    <property type="match status" value="1"/>
</dbReference>
<dbReference type="InterPro" id="IPR009003">
    <property type="entry name" value="Peptidase_S1_PA"/>
</dbReference>